<dbReference type="CDD" id="cd00077">
    <property type="entry name" value="HDc"/>
    <property type="match status" value="1"/>
</dbReference>
<dbReference type="Gene3D" id="1.10.3210.10">
    <property type="entry name" value="Hypothetical protein af1432"/>
    <property type="match status" value="1"/>
</dbReference>
<keyword evidence="4" id="KW-1185">Reference proteome</keyword>
<dbReference type="GO" id="GO:0016787">
    <property type="term" value="F:hydrolase activity"/>
    <property type="evidence" value="ECO:0007669"/>
    <property type="project" value="UniProtKB-KW"/>
</dbReference>
<dbReference type="Pfam" id="PF01336">
    <property type="entry name" value="tRNA_anti-codon"/>
    <property type="match status" value="1"/>
</dbReference>
<dbReference type="Pfam" id="PF01966">
    <property type="entry name" value="HD"/>
    <property type="match status" value="1"/>
</dbReference>
<organism evidence="3 4">
    <name type="scientific">Thermotomaculum hydrothermale</name>
    <dbReference type="NCBI Taxonomy" id="981385"/>
    <lineage>
        <taxon>Bacteria</taxon>
        <taxon>Pseudomonadati</taxon>
        <taxon>Acidobacteriota</taxon>
        <taxon>Holophagae</taxon>
        <taxon>Thermotomaculales</taxon>
        <taxon>Thermotomaculaceae</taxon>
        <taxon>Thermotomaculum</taxon>
    </lineage>
</organism>
<dbReference type="PANTHER" id="PTHR37294:SF1">
    <property type="entry name" value="3'-5' EXORIBONUCLEASE YHAM"/>
    <property type="match status" value="1"/>
</dbReference>
<protein>
    <submittedName>
        <fullName evidence="3">3'-5' exoribonuclease</fullName>
    </submittedName>
</protein>
<name>A0A7R6SYG2_9BACT</name>
<dbReference type="InterPro" id="IPR050798">
    <property type="entry name" value="YhaM_exoribonuc/phosphodiest"/>
</dbReference>
<gene>
    <name evidence="3" type="primary">cbf</name>
    <name evidence="3" type="ORF">TTHT_0044</name>
</gene>
<evidence type="ECO:0000256" key="1">
    <source>
        <dbReference type="ARBA" id="ARBA00022801"/>
    </source>
</evidence>
<evidence type="ECO:0000313" key="3">
    <source>
        <dbReference type="EMBL" id="BBB31697.1"/>
    </source>
</evidence>
<dbReference type="GO" id="GO:0031125">
    <property type="term" value="P:rRNA 3'-end processing"/>
    <property type="evidence" value="ECO:0007669"/>
    <property type="project" value="TreeGrafter"/>
</dbReference>
<dbReference type="CDD" id="cd04492">
    <property type="entry name" value="YhaM_OBF_like"/>
    <property type="match status" value="1"/>
</dbReference>
<dbReference type="SUPFAM" id="SSF50249">
    <property type="entry name" value="Nucleic acid-binding proteins"/>
    <property type="match status" value="1"/>
</dbReference>
<dbReference type="KEGG" id="thyd:TTHT_0044"/>
<evidence type="ECO:0000313" key="4">
    <source>
        <dbReference type="Proteomes" id="UP000595564"/>
    </source>
</evidence>
<dbReference type="InterPro" id="IPR012340">
    <property type="entry name" value="NA-bd_OB-fold"/>
</dbReference>
<feature type="domain" description="HD/PDEase" evidence="2">
    <location>
        <begin position="161"/>
        <end position="294"/>
    </location>
</feature>
<accession>A0A7R6SYG2</accession>
<dbReference type="RefSeq" id="WP_201328027.1">
    <property type="nucleotide sequence ID" value="NZ_AP017470.1"/>
</dbReference>
<keyword evidence="1" id="KW-0378">Hydrolase</keyword>
<dbReference type="AlphaFoldDB" id="A0A7R6SYG2"/>
<dbReference type="EMBL" id="AP017470">
    <property type="protein sequence ID" value="BBB31697.1"/>
    <property type="molecule type" value="Genomic_DNA"/>
</dbReference>
<dbReference type="Gene3D" id="2.40.50.140">
    <property type="entry name" value="Nucleic acid-binding proteins"/>
    <property type="match status" value="1"/>
</dbReference>
<dbReference type="PANTHER" id="PTHR37294">
    <property type="entry name" value="3'-5' EXORIBONUCLEASE YHAM"/>
    <property type="match status" value="1"/>
</dbReference>
<sequence>MNEHIFVKDLKPDSRVEDIYLLKLIGLRDKKNGGQYLLLKLSDMSGEIMGMMWDKIDGVIDKVKPGDFVKVRFRVQVYNNNLQAIVSKIDKVDEGEIDNAEIFFPSSEIPAETLYEKIIKFVNEKIDNNFIKELVFRVYKDPEIKPMLLKAPAAKSLHHAYRGGYLEHVLGLLRLAEKVCEVYPFINRDIVYAGLLFHDIGKLWELSYEREFNYTTKGRLLGHIAIEYEFVTDKIKEIPDFPEDYKLHLQHILLSHHGELEYGSPKRPKTPEALLVATIDNLDAKMNAMKNAIDADAQSDHPDWTPYLPMFERVIFKKRP</sequence>
<dbReference type="InterPro" id="IPR003607">
    <property type="entry name" value="HD/PDEase_dom"/>
</dbReference>
<reference evidence="3 4" key="1">
    <citation type="journal article" date="2012" name="Extremophiles">
        <title>Thermotomaculum hydrothermale gen. nov., sp. nov., a novel heterotrophic thermophile within the phylum Acidobacteria from a deep-sea hydrothermal vent chimney in the Southern Okinawa Trough.</title>
        <authorList>
            <person name="Izumi H."/>
            <person name="Nunoura T."/>
            <person name="Miyazaki M."/>
            <person name="Mino S."/>
            <person name="Toki T."/>
            <person name="Takai K."/>
            <person name="Sako Y."/>
            <person name="Sawabe T."/>
            <person name="Nakagawa S."/>
        </authorList>
    </citation>
    <scope>NUCLEOTIDE SEQUENCE [LARGE SCALE GENOMIC DNA]</scope>
    <source>
        <strain evidence="3 4">AC55</strain>
    </source>
</reference>
<dbReference type="SUPFAM" id="SSF109604">
    <property type="entry name" value="HD-domain/PDEase-like"/>
    <property type="match status" value="1"/>
</dbReference>
<dbReference type="Proteomes" id="UP000595564">
    <property type="component" value="Chromosome"/>
</dbReference>
<dbReference type="GO" id="GO:0003676">
    <property type="term" value="F:nucleic acid binding"/>
    <property type="evidence" value="ECO:0007669"/>
    <property type="project" value="InterPro"/>
</dbReference>
<proteinExistence type="predicted"/>
<dbReference type="InterPro" id="IPR004365">
    <property type="entry name" value="NA-bd_OB_tRNA"/>
</dbReference>
<dbReference type="InterPro" id="IPR006674">
    <property type="entry name" value="HD_domain"/>
</dbReference>
<evidence type="ECO:0000259" key="2">
    <source>
        <dbReference type="SMART" id="SM00471"/>
    </source>
</evidence>
<dbReference type="SMART" id="SM00471">
    <property type="entry name" value="HDc"/>
    <property type="match status" value="1"/>
</dbReference>